<feature type="domain" description="Rho-GAP" evidence="1">
    <location>
        <begin position="17"/>
        <end position="201"/>
    </location>
</feature>
<accession>A0AB32T8T3</accession>
<dbReference type="Pfam" id="PF00620">
    <property type="entry name" value="RhoGAP"/>
    <property type="match status" value="1"/>
</dbReference>
<dbReference type="GeneID" id="101885216"/>
<dbReference type="KEGG" id="dre:101885216"/>
<keyword evidence="2" id="KW-1185">Reference proteome</keyword>
<dbReference type="SMART" id="SM00324">
    <property type="entry name" value="RhoGAP"/>
    <property type="match status" value="1"/>
</dbReference>
<dbReference type="InterPro" id="IPR008936">
    <property type="entry name" value="Rho_GTPase_activation_prot"/>
</dbReference>
<dbReference type="InterPro" id="IPR000198">
    <property type="entry name" value="RhoGAP_dom"/>
</dbReference>
<proteinExistence type="predicted"/>
<dbReference type="PANTHER" id="PTHR15904:SF19">
    <property type="entry name" value="PROTEIN FAM13C"/>
    <property type="match status" value="1"/>
</dbReference>
<dbReference type="PANTHER" id="PTHR15904">
    <property type="entry name" value="FAM13"/>
    <property type="match status" value="1"/>
</dbReference>
<evidence type="ECO:0000313" key="2">
    <source>
        <dbReference type="Proteomes" id="UP000000437"/>
    </source>
</evidence>
<name>A0AB32T8T3_DANRE</name>
<gene>
    <name evidence="3" type="primary">LOC101885216</name>
</gene>
<protein>
    <submittedName>
        <fullName evidence="3">Protein FAM13A isoform X1</fullName>
    </submittedName>
</protein>
<reference evidence="3" key="1">
    <citation type="submission" date="2025-08" db="UniProtKB">
        <authorList>
            <consortium name="RefSeq"/>
        </authorList>
    </citation>
    <scope>IDENTIFICATION</scope>
    <source>
        <strain evidence="3">Tuebingen</strain>
        <tissue evidence="3">Fibroblasts and whole tissue</tissue>
    </source>
</reference>
<dbReference type="Proteomes" id="UP000000437">
    <property type="component" value="Chromosome 19"/>
</dbReference>
<dbReference type="PROSITE" id="PS50238">
    <property type="entry name" value="RHOGAP"/>
    <property type="match status" value="1"/>
</dbReference>
<dbReference type="InterPro" id="IPR039102">
    <property type="entry name" value="FAM13"/>
</dbReference>
<evidence type="ECO:0000259" key="1">
    <source>
        <dbReference type="PROSITE" id="PS50238"/>
    </source>
</evidence>
<dbReference type="Gene3D" id="1.10.555.10">
    <property type="entry name" value="Rho GTPase activation protein"/>
    <property type="match status" value="1"/>
</dbReference>
<evidence type="ECO:0000313" key="3">
    <source>
        <dbReference type="RefSeq" id="XP_068071321.1"/>
    </source>
</evidence>
<dbReference type="GO" id="GO:0007165">
    <property type="term" value="P:signal transduction"/>
    <property type="evidence" value="ECO:0007669"/>
    <property type="project" value="InterPro"/>
</dbReference>
<dbReference type="SUPFAM" id="SSF48350">
    <property type="entry name" value="GTPase activation domain, GAP"/>
    <property type="match status" value="1"/>
</dbReference>
<sequence length="257" mass="29198">MAVLSLCVETPSVKFGVPLSHLRRCGQMRQGLPLVLTEMVQFLDKHGLLINGLFGVDGKVKQYQELKKSIHNGGFPEFDFKDVHPLASLLKFFLKALPGGLIPELHGKQLLQVFQDAKEEERNTSMRRILNTLPEEHLNVLSYLLFFLSRVATKSQQNILSTENLAMVFGPAIFRAPTVVDEQQQYNTLMLHLLDNITHLVPEMYPQPSASNDEEGVQHLLLTELKSKPPASGRLGQMKKRLRGFWRRFCYCINSSE</sequence>
<organism evidence="2 3">
    <name type="scientific">Danio rerio</name>
    <name type="common">Zebrafish</name>
    <name type="synonym">Brachydanio rerio</name>
    <dbReference type="NCBI Taxonomy" id="7955"/>
    <lineage>
        <taxon>Eukaryota</taxon>
        <taxon>Metazoa</taxon>
        <taxon>Chordata</taxon>
        <taxon>Craniata</taxon>
        <taxon>Vertebrata</taxon>
        <taxon>Euteleostomi</taxon>
        <taxon>Actinopterygii</taxon>
        <taxon>Neopterygii</taxon>
        <taxon>Teleostei</taxon>
        <taxon>Ostariophysi</taxon>
        <taxon>Cypriniformes</taxon>
        <taxon>Danionidae</taxon>
        <taxon>Danioninae</taxon>
        <taxon>Danio</taxon>
    </lineage>
</organism>
<dbReference type="RefSeq" id="XP_068071321.1">
    <property type="nucleotide sequence ID" value="XM_068215220.2"/>
</dbReference>
<dbReference type="AlphaFoldDB" id="A0AB32T8T3"/>